<organism evidence="1 2">
    <name type="scientific">Aspergillus chevalieri</name>
    <name type="common">Eurotium chevalieri</name>
    <dbReference type="NCBI Taxonomy" id="182096"/>
    <lineage>
        <taxon>Eukaryota</taxon>
        <taxon>Fungi</taxon>
        <taxon>Dikarya</taxon>
        <taxon>Ascomycota</taxon>
        <taxon>Pezizomycotina</taxon>
        <taxon>Eurotiomycetes</taxon>
        <taxon>Eurotiomycetidae</taxon>
        <taxon>Eurotiales</taxon>
        <taxon>Aspergillaceae</taxon>
        <taxon>Aspergillus</taxon>
        <taxon>Aspergillus subgen. Aspergillus</taxon>
    </lineage>
</organism>
<dbReference type="GeneID" id="66984224"/>
<dbReference type="Proteomes" id="UP000637239">
    <property type="component" value="Chromosome 5"/>
</dbReference>
<dbReference type="AlphaFoldDB" id="A0A7R7VSF0"/>
<sequence>MPYFPFDESPFLFQLSDIQDAFRGNASRPGPELDGGELVFGQRNNGVALVLKQDLERVTVSHNVSGQNEPMYVATTWRGDWQVEVEVGEICINELVEKQL</sequence>
<dbReference type="KEGG" id="ache:ACHE_51064A"/>
<dbReference type="EMBL" id="AP024420">
    <property type="protein sequence ID" value="BCR89866.1"/>
    <property type="molecule type" value="Genomic_DNA"/>
</dbReference>
<keyword evidence="2" id="KW-1185">Reference proteome</keyword>
<evidence type="ECO:0000313" key="2">
    <source>
        <dbReference type="Proteomes" id="UP000637239"/>
    </source>
</evidence>
<gene>
    <name evidence="1" type="ORF">ACHE_51064A</name>
</gene>
<dbReference type="RefSeq" id="XP_043138388.1">
    <property type="nucleotide sequence ID" value="XM_043280849.1"/>
</dbReference>
<protein>
    <submittedName>
        <fullName evidence="1">Uncharacterized protein</fullName>
    </submittedName>
</protein>
<evidence type="ECO:0000313" key="1">
    <source>
        <dbReference type="EMBL" id="BCR89866.1"/>
    </source>
</evidence>
<reference evidence="1" key="1">
    <citation type="submission" date="2021-01" db="EMBL/GenBank/DDBJ databases">
        <authorList>
            <consortium name="Aspergillus chevalieri M1 genome sequencing consortium"/>
            <person name="Kazuki M."/>
            <person name="Futagami T."/>
        </authorList>
    </citation>
    <scope>NUCLEOTIDE SEQUENCE</scope>
    <source>
        <strain evidence="1">M1</strain>
    </source>
</reference>
<accession>A0A7R7VSF0</accession>
<reference evidence="1" key="2">
    <citation type="submission" date="2021-02" db="EMBL/GenBank/DDBJ databases">
        <title>Aspergillus chevalieri M1 genome sequence.</title>
        <authorList>
            <person name="Kadooka C."/>
            <person name="Mori K."/>
            <person name="Futagami T."/>
        </authorList>
    </citation>
    <scope>NUCLEOTIDE SEQUENCE</scope>
    <source>
        <strain evidence="1">M1</strain>
    </source>
</reference>
<name>A0A7R7VSF0_ASPCH</name>
<proteinExistence type="predicted"/>